<evidence type="ECO:0000256" key="1">
    <source>
        <dbReference type="ARBA" id="ARBA00000085"/>
    </source>
</evidence>
<dbReference type="Gene3D" id="3.30.565.10">
    <property type="entry name" value="Histidine kinase-like ATPase, C-terminal domain"/>
    <property type="match status" value="1"/>
</dbReference>
<dbReference type="KEGG" id="mros:EHO51_02210"/>
<dbReference type="SUPFAM" id="SSF47384">
    <property type="entry name" value="Homodimeric domain of signal transducing histidine kinase"/>
    <property type="match status" value="1"/>
</dbReference>
<evidence type="ECO:0000256" key="7">
    <source>
        <dbReference type="ARBA" id="ARBA00022692"/>
    </source>
</evidence>
<evidence type="ECO:0000256" key="3">
    <source>
        <dbReference type="ARBA" id="ARBA00012438"/>
    </source>
</evidence>
<keyword evidence="12" id="KW-0902">Two-component regulatory system</keyword>
<name>A0A3G8M3Z5_9HYPH</name>
<dbReference type="SMART" id="SM00304">
    <property type="entry name" value="HAMP"/>
    <property type="match status" value="1"/>
</dbReference>
<dbReference type="Pfam" id="PF02518">
    <property type="entry name" value="HATPase_c"/>
    <property type="match status" value="1"/>
</dbReference>
<dbReference type="PANTHER" id="PTHR44936">
    <property type="entry name" value="SENSOR PROTEIN CREC"/>
    <property type="match status" value="1"/>
</dbReference>
<dbReference type="InterPro" id="IPR036097">
    <property type="entry name" value="HisK_dim/P_sf"/>
</dbReference>
<keyword evidence="4" id="KW-0997">Cell inner membrane</keyword>
<dbReference type="InterPro" id="IPR050980">
    <property type="entry name" value="2C_sensor_his_kinase"/>
</dbReference>
<evidence type="ECO:0000256" key="11">
    <source>
        <dbReference type="ARBA" id="ARBA00022989"/>
    </source>
</evidence>
<keyword evidence="8" id="KW-0547">Nucleotide-binding</keyword>
<evidence type="ECO:0000259" key="16">
    <source>
        <dbReference type="PROSITE" id="PS50885"/>
    </source>
</evidence>
<dbReference type="PANTHER" id="PTHR44936:SF5">
    <property type="entry name" value="SENSOR HISTIDINE KINASE ENVZ"/>
    <property type="match status" value="1"/>
</dbReference>
<accession>A0A3G8M3Z5</accession>
<evidence type="ECO:0000256" key="14">
    <source>
        <dbReference type="SAM" id="Phobius"/>
    </source>
</evidence>
<dbReference type="RefSeq" id="WP_124737516.1">
    <property type="nucleotide sequence ID" value="NZ_CP034086.1"/>
</dbReference>
<feature type="domain" description="Histidine kinase" evidence="15">
    <location>
        <begin position="258"/>
        <end position="460"/>
    </location>
</feature>
<dbReference type="InterPro" id="IPR005467">
    <property type="entry name" value="His_kinase_dom"/>
</dbReference>
<dbReference type="EC" id="2.7.13.3" evidence="3"/>
<gene>
    <name evidence="17" type="ORF">EHO51_02210</name>
</gene>
<proteinExistence type="predicted"/>
<keyword evidence="11 14" id="KW-1133">Transmembrane helix</keyword>
<dbReference type="InterPro" id="IPR003594">
    <property type="entry name" value="HATPase_dom"/>
</dbReference>
<keyword evidence="13 14" id="KW-0472">Membrane</keyword>
<dbReference type="SUPFAM" id="SSF55874">
    <property type="entry name" value="ATPase domain of HSP90 chaperone/DNA topoisomerase II/histidine kinase"/>
    <property type="match status" value="1"/>
</dbReference>
<evidence type="ECO:0000256" key="10">
    <source>
        <dbReference type="ARBA" id="ARBA00022840"/>
    </source>
</evidence>
<evidence type="ECO:0000256" key="9">
    <source>
        <dbReference type="ARBA" id="ARBA00022777"/>
    </source>
</evidence>
<dbReference type="Pfam" id="PF00672">
    <property type="entry name" value="HAMP"/>
    <property type="match status" value="1"/>
</dbReference>
<evidence type="ECO:0000256" key="12">
    <source>
        <dbReference type="ARBA" id="ARBA00023012"/>
    </source>
</evidence>
<dbReference type="AlphaFoldDB" id="A0A3G8M3Z5"/>
<evidence type="ECO:0000256" key="8">
    <source>
        <dbReference type="ARBA" id="ARBA00022741"/>
    </source>
</evidence>
<dbReference type="InterPro" id="IPR036890">
    <property type="entry name" value="HATPase_C_sf"/>
</dbReference>
<comment type="catalytic activity">
    <reaction evidence="1">
        <text>ATP + protein L-histidine = ADP + protein N-phospho-L-histidine.</text>
        <dbReference type="EC" id="2.7.13.3"/>
    </reaction>
</comment>
<dbReference type="InterPro" id="IPR003660">
    <property type="entry name" value="HAMP_dom"/>
</dbReference>
<evidence type="ECO:0000256" key="5">
    <source>
        <dbReference type="ARBA" id="ARBA00022553"/>
    </source>
</evidence>
<sequence length="478" mass="52909">MNSTRVPWRFRINKLAVQITLLMLVSIVAFQTIVIGMFHVFGRRHIVDQGDFIASIILALDVAPNAERANIVSELSLAVPYANIEIQETRPAAADASLGSDVAFDNEIRHIDSLLWKGADVFEVASSAPGDYGVLAVELRKGGYATISIAQHQKSPGSIWRWLWQHAEDEPIIVTPGARTALSFIIFTAIFVFWALNAIMAPLQRLAKYAEQIPNDIDTKTPLPERGPHEVRELTRSLNRMQARISKMIAARAHVLAAVSHDLRTIITRLKLKTEFVPDQSLQQRMMRDVDLMDAMLFKNLQYLRAEGDDKSDCSLVDLDSVLQTVADEFCDLGHHVTYHGGGRQMIFGSLPDMQRIFTNLVENATHHAKTVDVLLTDRPEGLIQVDVIDDGPGMSAESKQTAFEPFVRGQPGRTLDQHSGFGLGLSIVRSLVENHGGSVSLLDREPHGLIARVFLPRASEGDERLAPSDSKAAQALH</sequence>
<dbReference type="Proteomes" id="UP000273982">
    <property type="component" value="Chromosome"/>
</dbReference>
<dbReference type="EMBL" id="CP034086">
    <property type="protein sequence ID" value="AZG75648.1"/>
    <property type="molecule type" value="Genomic_DNA"/>
</dbReference>
<dbReference type="CDD" id="cd00075">
    <property type="entry name" value="HATPase"/>
    <property type="match status" value="1"/>
</dbReference>
<evidence type="ECO:0000313" key="18">
    <source>
        <dbReference type="Proteomes" id="UP000273982"/>
    </source>
</evidence>
<dbReference type="PROSITE" id="PS50109">
    <property type="entry name" value="HIS_KIN"/>
    <property type="match status" value="1"/>
</dbReference>
<evidence type="ECO:0000256" key="4">
    <source>
        <dbReference type="ARBA" id="ARBA00022519"/>
    </source>
</evidence>
<evidence type="ECO:0000256" key="6">
    <source>
        <dbReference type="ARBA" id="ARBA00022679"/>
    </source>
</evidence>
<dbReference type="Gene3D" id="1.10.287.130">
    <property type="match status" value="1"/>
</dbReference>
<dbReference type="InterPro" id="IPR004358">
    <property type="entry name" value="Sig_transdc_His_kin-like_C"/>
</dbReference>
<keyword evidence="4" id="KW-1003">Cell membrane</keyword>
<organism evidence="17 18">
    <name type="scientific">Methylocystis rosea</name>
    <dbReference type="NCBI Taxonomy" id="173366"/>
    <lineage>
        <taxon>Bacteria</taxon>
        <taxon>Pseudomonadati</taxon>
        <taxon>Pseudomonadota</taxon>
        <taxon>Alphaproteobacteria</taxon>
        <taxon>Hyphomicrobiales</taxon>
        <taxon>Methylocystaceae</taxon>
        <taxon>Methylocystis</taxon>
    </lineage>
</organism>
<evidence type="ECO:0000256" key="2">
    <source>
        <dbReference type="ARBA" id="ARBA00004429"/>
    </source>
</evidence>
<keyword evidence="10" id="KW-0067">ATP-binding</keyword>
<dbReference type="GO" id="GO:0000155">
    <property type="term" value="F:phosphorelay sensor kinase activity"/>
    <property type="evidence" value="ECO:0007669"/>
    <property type="project" value="InterPro"/>
</dbReference>
<dbReference type="PROSITE" id="PS50885">
    <property type="entry name" value="HAMP"/>
    <property type="match status" value="1"/>
</dbReference>
<keyword evidence="5" id="KW-0597">Phosphoprotein</keyword>
<dbReference type="CDD" id="cd06225">
    <property type="entry name" value="HAMP"/>
    <property type="match status" value="1"/>
</dbReference>
<dbReference type="PRINTS" id="PR00344">
    <property type="entry name" value="BCTRLSENSOR"/>
</dbReference>
<keyword evidence="6" id="KW-0808">Transferase</keyword>
<reference evidence="17 18" key="1">
    <citation type="submission" date="2018-11" db="EMBL/GenBank/DDBJ databases">
        <title>Genome squencing of methanotrophic bacteria isolated from alkaline groundwater in Korea.</title>
        <authorList>
            <person name="Nguyen L.N."/>
        </authorList>
    </citation>
    <scope>NUCLEOTIDE SEQUENCE [LARGE SCALE GENOMIC DNA]</scope>
    <source>
        <strain evidence="17 18">GW6</strain>
    </source>
</reference>
<keyword evidence="9" id="KW-0418">Kinase</keyword>
<evidence type="ECO:0000256" key="13">
    <source>
        <dbReference type="ARBA" id="ARBA00023136"/>
    </source>
</evidence>
<keyword evidence="7 14" id="KW-0812">Transmembrane</keyword>
<evidence type="ECO:0000313" key="17">
    <source>
        <dbReference type="EMBL" id="AZG75648.1"/>
    </source>
</evidence>
<dbReference type="SMART" id="SM00387">
    <property type="entry name" value="HATPase_c"/>
    <property type="match status" value="1"/>
</dbReference>
<dbReference type="GO" id="GO:0005524">
    <property type="term" value="F:ATP binding"/>
    <property type="evidence" value="ECO:0007669"/>
    <property type="project" value="UniProtKB-KW"/>
</dbReference>
<feature type="transmembrane region" description="Helical" evidence="14">
    <location>
        <begin position="21"/>
        <end position="41"/>
    </location>
</feature>
<evidence type="ECO:0000259" key="15">
    <source>
        <dbReference type="PROSITE" id="PS50109"/>
    </source>
</evidence>
<feature type="domain" description="HAMP" evidence="16">
    <location>
        <begin position="197"/>
        <end position="250"/>
    </location>
</feature>
<dbReference type="GO" id="GO:0005886">
    <property type="term" value="C:plasma membrane"/>
    <property type="evidence" value="ECO:0007669"/>
    <property type="project" value="UniProtKB-SubCell"/>
</dbReference>
<protein>
    <recommendedName>
        <fullName evidence="3">histidine kinase</fullName>
        <ecNumber evidence="3">2.7.13.3</ecNumber>
    </recommendedName>
</protein>
<feature type="transmembrane region" description="Helical" evidence="14">
    <location>
        <begin position="181"/>
        <end position="203"/>
    </location>
</feature>
<comment type="subcellular location">
    <subcellularLocation>
        <location evidence="2">Cell inner membrane</location>
        <topology evidence="2">Multi-pass membrane protein</topology>
    </subcellularLocation>
</comment>